<dbReference type="PROSITE" id="PS00061">
    <property type="entry name" value="ADH_SHORT"/>
    <property type="match status" value="1"/>
</dbReference>
<dbReference type="AlphaFoldDB" id="A0A1X7JHI8"/>
<dbReference type="Proteomes" id="UP000193420">
    <property type="component" value="Unassembled WGS sequence"/>
</dbReference>
<dbReference type="RefSeq" id="WP_085498239.1">
    <property type="nucleotide sequence ID" value="NZ_FXAO01000003.1"/>
</dbReference>
<dbReference type="SUPFAM" id="SSF51735">
    <property type="entry name" value="NAD(P)-binding Rossmann-fold domains"/>
    <property type="match status" value="1"/>
</dbReference>
<dbReference type="InterPro" id="IPR002347">
    <property type="entry name" value="SDR_fam"/>
</dbReference>
<dbReference type="PRINTS" id="PR00081">
    <property type="entry name" value="GDHRDH"/>
</dbReference>
<dbReference type="PANTHER" id="PTHR43975">
    <property type="entry name" value="ZGC:101858"/>
    <property type="match status" value="1"/>
</dbReference>
<dbReference type="CDD" id="cd05233">
    <property type="entry name" value="SDR_c"/>
    <property type="match status" value="1"/>
</dbReference>
<dbReference type="PRINTS" id="PR00080">
    <property type="entry name" value="SDRFAMILY"/>
</dbReference>
<protein>
    <submittedName>
        <fullName evidence="1">NAD(P)-dependent dehydrogenase, short-chain alcohol dehydrogenase family</fullName>
    </submittedName>
</protein>
<dbReference type="Gene3D" id="3.40.50.720">
    <property type="entry name" value="NAD(P)-binding Rossmann-like Domain"/>
    <property type="match status" value="1"/>
</dbReference>
<gene>
    <name evidence="1" type="ORF">SAMN03080602_01829</name>
</gene>
<dbReference type="InterPro" id="IPR020904">
    <property type="entry name" value="Sc_DH/Rdtase_CS"/>
</dbReference>
<name>A0A1X7JHI8_9FLAO</name>
<evidence type="ECO:0000313" key="2">
    <source>
        <dbReference type="Proteomes" id="UP000193420"/>
    </source>
</evidence>
<proteinExistence type="predicted"/>
<dbReference type="OrthoDB" id="9775296at2"/>
<reference evidence="2" key="1">
    <citation type="submission" date="2017-04" db="EMBL/GenBank/DDBJ databases">
        <authorList>
            <person name="Varghese N."/>
            <person name="Submissions S."/>
        </authorList>
    </citation>
    <scope>NUCLEOTIDE SEQUENCE [LARGE SCALE GENOMIC DNA]</scope>
    <source>
        <strain evidence="2">DSM 19835</strain>
    </source>
</reference>
<accession>A0A1X7JHI8</accession>
<sequence>MRLKDKVVLITGGYTGIGKAVAKRCVQEGAKVVVNGLDEEIGLALVQELGADAAAHITTDITEEGAPQLLVKKAISKFGKLNAVVNNAAYIASSNITSTEVPFIKRMLAVNSIAPLMIIQAALPHLSTVRGCVLNIGSINAWGGEPDLLAYSMSKGALMTMTRNLGDSLFRENGVRVNQINPGWVLTEKEILNKKEQGMKADWYKDIPDIFAPAQRIFTPEEIAAACLYWLSDECGPVSSQVMDLEQFPIIGRNLPKNWEGSHKEK</sequence>
<dbReference type="PANTHER" id="PTHR43975:SF2">
    <property type="entry name" value="EG:BACR7A4.14 PROTEIN-RELATED"/>
    <property type="match status" value="1"/>
</dbReference>
<dbReference type="InterPro" id="IPR036291">
    <property type="entry name" value="NAD(P)-bd_dom_sf"/>
</dbReference>
<dbReference type="STRING" id="188872.SAMN03080602_01829"/>
<keyword evidence="2" id="KW-1185">Reference proteome</keyword>
<dbReference type="Pfam" id="PF13561">
    <property type="entry name" value="adh_short_C2"/>
    <property type="match status" value="1"/>
</dbReference>
<evidence type="ECO:0000313" key="1">
    <source>
        <dbReference type="EMBL" id="SMG27169.1"/>
    </source>
</evidence>
<organism evidence="1 2">
    <name type="scientific">Arenibacter troitsensis</name>
    <dbReference type="NCBI Taxonomy" id="188872"/>
    <lineage>
        <taxon>Bacteria</taxon>
        <taxon>Pseudomonadati</taxon>
        <taxon>Bacteroidota</taxon>
        <taxon>Flavobacteriia</taxon>
        <taxon>Flavobacteriales</taxon>
        <taxon>Flavobacteriaceae</taxon>
        <taxon>Arenibacter</taxon>
    </lineage>
</organism>
<dbReference type="EMBL" id="FXAO01000003">
    <property type="protein sequence ID" value="SMG27169.1"/>
    <property type="molecule type" value="Genomic_DNA"/>
</dbReference>